<feature type="region of interest" description="Disordered" evidence="10">
    <location>
        <begin position="356"/>
        <end position="386"/>
    </location>
</feature>
<accession>A0AA41VR26</accession>
<dbReference type="PANTHER" id="PTHR31221">
    <property type="entry name" value="WRKY TRANSCRIPTION FACTOR PROTEIN 1-RELATED"/>
    <property type="match status" value="1"/>
</dbReference>
<dbReference type="InterPro" id="IPR044810">
    <property type="entry name" value="WRKY_plant"/>
</dbReference>
<keyword evidence="13" id="KW-1185">Reference proteome</keyword>
<keyword evidence="7" id="KW-0804">Transcription</keyword>
<dbReference type="SUPFAM" id="SSF118290">
    <property type="entry name" value="WRKY DNA-binding domain"/>
    <property type="match status" value="2"/>
</dbReference>
<protein>
    <recommendedName>
        <fullName evidence="11">WRKY domain-containing protein</fullName>
    </recommendedName>
</protein>
<evidence type="ECO:0000256" key="3">
    <source>
        <dbReference type="ARBA" id="ARBA00022737"/>
    </source>
</evidence>
<keyword evidence="4" id="KW-0862">Zinc</keyword>
<dbReference type="AlphaFoldDB" id="A0AA41VR26"/>
<evidence type="ECO:0000256" key="1">
    <source>
        <dbReference type="ARBA" id="ARBA00004123"/>
    </source>
</evidence>
<dbReference type="GO" id="GO:0046872">
    <property type="term" value="F:metal ion binding"/>
    <property type="evidence" value="ECO:0007669"/>
    <property type="project" value="UniProtKB-KW"/>
</dbReference>
<dbReference type="Gene3D" id="2.20.25.80">
    <property type="entry name" value="WRKY domain"/>
    <property type="match status" value="2"/>
</dbReference>
<keyword evidence="8" id="KW-0539">Nucleus</keyword>
<feature type="compositionally biased region" description="Basic and acidic residues" evidence="10">
    <location>
        <begin position="288"/>
        <end position="299"/>
    </location>
</feature>
<feature type="region of interest" description="Disordered" evidence="10">
    <location>
        <begin position="246"/>
        <end position="302"/>
    </location>
</feature>
<dbReference type="InterPro" id="IPR036576">
    <property type="entry name" value="WRKY_dom_sf"/>
</dbReference>
<dbReference type="InterPro" id="IPR003657">
    <property type="entry name" value="WRKY_dom"/>
</dbReference>
<evidence type="ECO:0000256" key="2">
    <source>
        <dbReference type="ARBA" id="ARBA00022723"/>
    </source>
</evidence>
<evidence type="ECO:0000256" key="4">
    <source>
        <dbReference type="ARBA" id="ARBA00022833"/>
    </source>
</evidence>
<dbReference type="SMART" id="SM00774">
    <property type="entry name" value="WRKY"/>
    <property type="match status" value="2"/>
</dbReference>
<dbReference type="GO" id="GO:0003700">
    <property type="term" value="F:DNA-binding transcription factor activity"/>
    <property type="evidence" value="ECO:0007669"/>
    <property type="project" value="InterPro"/>
</dbReference>
<feature type="region of interest" description="Disordered" evidence="10">
    <location>
        <begin position="450"/>
        <end position="482"/>
    </location>
</feature>
<proteinExistence type="inferred from homology"/>
<comment type="subcellular location">
    <subcellularLocation>
        <location evidence="1">Nucleus</location>
    </subcellularLocation>
</comment>
<evidence type="ECO:0000256" key="8">
    <source>
        <dbReference type="ARBA" id="ARBA00023242"/>
    </source>
</evidence>
<keyword evidence="5" id="KW-0805">Transcription regulation</keyword>
<evidence type="ECO:0000256" key="5">
    <source>
        <dbReference type="ARBA" id="ARBA00023015"/>
    </source>
</evidence>
<dbReference type="Proteomes" id="UP001177140">
    <property type="component" value="Unassembled WGS sequence"/>
</dbReference>
<organism evidence="12 13">
    <name type="scientific">Papaver nudicaule</name>
    <name type="common">Iceland poppy</name>
    <dbReference type="NCBI Taxonomy" id="74823"/>
    <lineage>
        <taxon>Eukaryota</taxon>
        <taxon>Viridiplantae</taxon>
        <taxon>Streptophyta</taxon>
        <taxon>Embryophyta</taxon>
        <taxon>Tracheophyta</taxon>
        <taxon>Spermatophyta</taxon>
        <taxon>Magnoliopsida</taxon>
        <taxon>Ranunculales</taxon>
        <taxon>Papaveraceae</taxon>
        <taxon>Papaveroideae</taxon>
        <taxon>Papaver</taxon>
    </lineage>
</organism>
<keyword evidence="6" id="KW-0238">DNA-binding</keyword>
<evidence type="ECO:0000256" key="10">
    <source>
        <dbReference type="SAM" id="MobiDB-lite"/>
    </source>
</evidence>
<keyword evidence="3" id="KW-0677">Repeat</keyword>
<sequence length="482" mass="53328">MEDKDTENNKMVLAKPKASRPSCSKFQSFSALLTGAISTSSSPNSLCETAVAPIRPKTLRIKPTESLASNAAVSSQGEASGTAAYSFKPEIKSSVVFKPVAKLVSRTTVSQLANLGNSNVSNHQATVQVQTYVQNANRSRHHFQTPVGSDIRQELPLPPVRINQINDPSKMALRKHKEHQKDLTPTISGDRPSYDGYNWRKYGQKQVKGSEYPRSYYKCTHPNCPVKKKVERSFDGQIAEIVYKGEHNHAKPQPPKRHTLGIPDQGFASDGTGQETSSNSLWSNSLSERNEGSENRLDNRSTVGFSYNPFSYTVKAPIPYDSVTTGGAFNSSGLGTPESSYGLSGDCDEASRRINAVDDEPKYKRRKKENQSIDAGVTSQGAQEPRVVLQGTTDAETIGDGFRWRKYGQKVVKGNPFPRSYYRCSSLKCNVRKHVERSLDDPTAFITTYEGKHNHDMPSTRNMNPSTSHELDSNTPIYKPNQ</sequence>
<evidence type="ECO:0000259" key="11">
    <source>
        <dbReference type="PROSITE" id="PS50811"/>
    </source>
</evidence>
<dbReference type="FunFam" id="2.20.25.80:FF:000006">
    <property type="entry name" value="WRKY transcription factor"/>
    <property type="match status" value="1"/>
</dbReference>
<dbReference type="GO" id="GO:0005634">
    <property type="term" value="C:nucleus"/>
    <property type="evidence" value="ECO:0007669"/>
    <property type="project" value="UniProtKB-SubCell"/>
</dbReference>
<dbReference type="FunFam" id="2.20.25.80:FF:000003">
    <property type="entry name" value="WRKY transcription factor 57"/>
    <property type="match status" value="1"/>
</dbReference>
<reference evidence="12" key="1">
    <citation type="submission" date="2022-03" db="EMBL/GenBank/DDBJ databases">
        <title>A functionally conserved STORR gene fusion in Papaver species that diverged 16.8 million years ago.</title>
        <authorList>
            <person name="Catania T."/>
        </authorList>
    </citation>
    <scope>NUCLEOTIDE SEQUENCE</scope>
    <source>
        <strain evidence="12">S-191538</strain>
    </source>
</reference>
<evidence type="ECO:0000256" key="9">
    <source>
        <dbReference type="ARBA" id="ARBA00061157"/>
    </source>
</evidence>
<feature type="domain" description="WRKY" evidence="11">
    <location>
        <begin position="393"/>
        <end position="458"/>
    </location>
</feature>
<dbReference type="GO" id="GO:0043565">
    <property type="term" value="F:sequence-specific DNA binding"/>
    <property type="evidence" value="ECO:0007669"/>
    <property type="project" value="InterPro"/>
</dbReference>
<keyword evidence="2" id="KW-0479">Metal-binding</keyword>
<dbReference type="EMBL" id="JAJJMA010272147">
    <property type="protein sequence ID" value="MCL7045653.1"/>
    <property type="molecule type" value="Genomic_DNA"/>
</dbReference>
<dbReference type="Pfam" id="PF03106">
    <property type="entry name" value="WRKY"/>
    <property type="match status" value="2"/>
</dbReference>
<dbReference type="PROSITE" id="PS50811">
    <property type="entry name" value="WRKY"/>
    <property type="match status" value="2"/>
</dbReference>
<evidence type="ECO:0000313" key="12">
    <source>
        <dbReference type="EMBL" id="MCL7045653.1"/>
    </source>
</evidence>
<name>A0AA41VR26_PAPNU</name>
<feature type="domain" description="WRKY" evidence="11">
    <location>
        <begin position="195"/>
        <end position="252"/>
    </location>
</feature>
<evidence type="ECO:0000256" key="6">
    <source>
        <dbReference type="ARBA" id="ARBA00023125"/>
    </source>
</evidence>
<feature type="compositionally biased region" description="Polar residues" evidence="10">
    <location>
        <begin position="459"/>
        <end position="482"/>
    </location>
</feature>
<evidence type="ECO:0000256" key="7">
    <source>
        <dbReference type="ARBA" id="ARBA00023163"/>
    </source>
</evidence>
<comment type="caution">
    <text evidence="12">The sequence shown here is derived from an EMBL/GenBank/DDBJ whole genome shotgun (WGS) entry which is preliminary data.</text>
</comment>
<feature type="compositionally biased region" description="Low complexity" evidence="10">
    <location>
        <begin position="277"/>
        <end position="287"/>
    </location>
</feature>
<dbReference type="PANTHER" id="PTHR31221:SF90">
    <property type="entry name" value="WRKY TRANSCRIPTION FACTOR 44"/>
    <property type="match status" value="1"/>
</dbReference>
<gene>
    <name evidence="12" type="ORF">MKW94_005840</name>
</gene>
<comment type="similarity">
    <text evidence="9">Belongs to the WRKY group I family.</text>
</comment>
<evidence type="ECO:0000313" key="13">
    <source>
        <dbReference type="Proteomes" id="UP001177140"/>
    </source>
</evidence>